<dbReference type="InterPro" id="IPR017923">
    <property type="entry name" value="TFIIS_N"/>
</dbReference>
<comment type="caution">
    <text evidence="13">The sequence shown here is derived from an EMBL/GenBank/DDBJ whole genome shotgun (WGS) entry which is preliminary data.</text>
</comment>
<dbReference type="PROSITE" id="PS51133">
    <property type="entry name" value="ZF_TFIIS_2"/>
    <property type="match status" value="1"/>
</dbReference>
<dbReference type="CDD" id="cd00183">
    <property type="entry name" value="TFIIS_I"/>
    <property type="match status" value="1"/>
</dbReference>
<dbReference type="PIRSF" id="PIRSF006704">
    <property type="entry name" value="TF_IIS"/>
    <property type="match status" value="1"/>
</dbReference>
<dbReference type="GO" id="GO:0005634">
    <property type="term" value="C:nucleus"/>
    <property type="evidence" value="ECO:0007669"/>
    <property type="project" value="UniProtKB-SubCell"/>
</dbReference>
<evidence type="ECO:0000256" key="3">
    <source>
        <dbReference type="ARBA" id="ARBA00022771"/>
    </source>
</evidence>
<dbReference type="SUPFAM" id="SSF57783">
    <property type="entry name" value="Zinc beta-ribbon"/>
    <property type="match status" value="1"/>
</dbReference>
<dbReference type="InterPro" id="IPR003618">
    <property type="entry name" value="TFIIS_cen_dom"/>
</dbReference>
<evidence type="ECO:0000256" key="9">
    <source>
        <dbReference type="SAM" id="MobiDB-lite"/>
    </source>
</evidence>
<dbReference type="GO" id="GO:0031440">
    <property type="term" value="P:regulation of mRNA 3'-end processing"/>
    <property type="evidence" value="ECO:0007669"/>
    <property type="project" value="TreeGrafter"/>
</dbReference>
<evidence type="ECO:0000256" key="1">
    <source>
        <dbReference type="ARBA" id="ARBA00004123"/>
    </source>
</evidence>
<keyword evidence="4 8" id="KW-0862">Zinc</keyword>
<name>A0A9N9G6K8_9GLOM</name>
<accession>A0A9N9G6K8</accession>
<dbReference type="Gene3D" id="2.20.25.10">
    <property type="match status" value="1"/>
</dbReference>
<evidence type="ECO:0000259" key="10">
    <source>
        <dbReference type="PROSITE" id="PS51133"/>
    </source>
</evidence>
<dbReference type="NCBIfam" id="TIGR01385">
    <property type="entry name" value="TFSII"/>
    <property type="match status" value="1"/>
</dbReference>
<evidence type="ECO:0000256" key="4">
    <source>
        <dbReference type="ARBA" id="ARBA00022833"/>
    </source>
</evidence>
<dbReference type="Gene3D" id="1.20.930.10">
    <property type="entry name" value="Conserved domain common to transcription factors TFIIS, elongin A, CRSP70"/>
    <property type="match status" value="1"/>
</dbReference>
<dbReference type="AlphaFoldDB" id="A0A9N9G6K8"/>
<evidence type="ECO:0000256" key="8">
    <source>
        <dbReference type="RuleBase" id="RU368078"/>
    </source>
</evidence>
<feature type="domain" description="TFIIS-type" evidence="10">
    <location>
        <begin position="286"/>
        <end position="326"/>
    </location>
</feature>
<dbReference type="SMART" id="SM00510">
    <property type="entry name" value="TFS2M"/>
    <property type="match status" value="1"/>
</dbReference>
<dbReference type="PROSITE" id="PS51319">
    <property type="entry name" value="TFIIS_N"/>
    <property type="match status" value="1"/>
</dbReference>
<dbReference type="InterPro" id="IPR006289">
    <property type="entry name" value="TFSII"/>
</dbReference>
<organism evidence="13 14">
    <name type="scientific">Acaulospora morrowiae</name>
    <dbReference type="NCBI Taxonomy" id="94023"/>
    <lineage>
        <taxon>Eukaryota</taxon>
        <taxon>Fungi</taxon>
        <taxon>Fungi incertae sedis</taxon>
        <taxon>Mucoromycota</taxon>
        <taxon>Glomeromycotina</taxon>
        <taxon>Glomeromycetes</taxon>
        <taxon>Diversisporales</taxon>
        <taxon>Acaulosporaceae</taxon>
        <taxon>Acaulospora</taxon>
    </lineage>
</organism>
<dbReference type="InterPro" id="IPR035100">
    <property type="entry name" value="TF_IIS-typ"/>
</dbReference>
<evidence type="ECO:0000256" key="6">
    <source>
        <dbReference type="PROSITE-ProRule" id="PRU00472"/>
    </source>
</evidence>
<evidence type="ECO:0000313" key="14">
    <source>
        <dbReference type="Proteomes" id="UP000789342"/>
    </source>
</evidence>
<comment type="function">
    <text evidence="8">Necessary for efficient RNA polymerase II transcription elongation past template-encoded arresting sites.</text>
</comment>
<evidence type="ECO:0000259" key="12">
    <source>
        <dbReference type="PROSITE" id="PS51321"/>
    </source>
</evidence>
<evidence type="ECO:0000259" key="11">
    <source>
        <dbReference type="PROSITE" id="PS51319"/>
    </source>
</evidence>
<dbReference type="InterPro" id="IPR035441">
    <property type="entry name" value="TFIIS/LEDGF_dom_sf"/>
</dbReference>
<dbReference type="InterPro" id="IPR036575">
    <property type="entry name" value="TFIIS_cen_dom_sf"/>
</dbReference>
<dbReference type="PROSITE" id="PS00466">
    <property type="entry name" value="ZF_TFIIS_1"/>
    <property type="match status" value="1"/>
</dbReference>
<proteinExistence type="inferred from homology"/>
<evidence type="ECO:0000256" key="2">
    <source>
        <dbReference type="ARBA" id="ARBA00022723"/>
    </source>
</evidence>
<dbReference type="Pfam" id="PF07500">
    <property type="entry name" value="TFIIS_M"/>
    <property type="match status" value="1"/>
</dbReference>
<feature type="domain" description="TFIIS central" evidence="12">
    <location>
        <begin position="168"/>
        <end position="283"/>
    </location>
</feature>
<dbReference type="CDD" id="cd13749">
    <property type="entry name" value="Zn-ribbon_TFIIS"/>
    <property type="match status" value="1"/>
</dbReference>
<dbReference type="SMART" id="SM00440">
    <property type="entry name" value="ZnF_C2C2"/>
    <property type="match status" value="1"/>
</dbReference>
<dbReference type="PANTHER" id="PTHR11477:SF0">
    <property type="entry name" value="IP08861P-RELATED"/>
    <property type="match status" value="1"/>
</dbReference>
<keyword evidence="8" id="KW-0805">Transcription regulation</keyword>
<keyword evidence="3 6" id="KW-0863">Zinc-finger</keyword>
<dbReference type="GO" id="GO:0003677">
    <property type="term" value="F:DNA binding"/>
    <property type="evidence" value="ECO:0007669"/>
    <property type="project" value="UniProtKB-KW"/>
</dbReference>
<dbReference type="Pfam" id="PF01096">
    <property type="entry name" value="Zn_ribbon_TFIIS"/>
    <property type="match status" value="1"/>
</dbReference>
<dbReference type="FunFam" id="2.20.25.10:FF:000001">
    <property type="entry name" value="Probable Transcription elongation factor S-II"/>
    <property type="match status" value="1"/>
</dbReference>
<dbReference type="PANTHER" id="PTHR11477">
    <property type="entry name" value="TRANSCRIPTION FACTOR S-II ZINC FINGER DOMAIN-CONTAINING PROTEIN"/>
    <property type="match status" value="1"/>
</dbReference>
<keyword evidence="14" id="KW-1185">Reference proteome</keyword>
<evidence type="ECO:0000256" key="5">
    <source>
        <dbReference type="ARBA" id="ARBA00023242"/>
    </source>
</evidence>
<feature type="compositionally biased region" description="Basic and acidic residues" evidence="9">
    <location>
        <begin position="150"/>
        <end position="159"/>
    </location>
</feature>
<protein>
    <recommendedName>
        <fullName evidence="8">Transcription elongation factor</fullName>
    </recommendedName>
</protein>
<dbReference type="GO" id="GO:0008270">
    <property type="term" value="F:zinc ion binding"/>
    <property type="evidence" value="ECO:0007669"/>
    <property type="project" value="UniProtKB-UniRule"/>
</dbReference>
<dbReference type="SMART" id="SM00509">
    <property type="entry name" value="TFS2N"/>
    <property type="match status" value="1"/>
</dbReference>
<keyword evidence="2 8" id="KW-0479">Metal-binding</keyword>
<keyword evidence="8" id="KW-0804">Transcription</keyword>
<comment type="similarity">
    <text evidence="8">Belongs to the TFS-II family.</text>
</comment>
<dbReference type="SUPFAM" id="SSF46942">
    <property type="entry name" value="Elongation factor TFIIS domain 2"/>
    <property type="match status" value="1"/>
</dbReference>
<sequence length="328" mass="36746">MDINEIIQARKSLSKALKEEKISIVLDIMNNLNERAVVTKELLKATEIGVFIGNQRSHKNAEVAKLAKEIIKKWRTAVGVNDSPSPRPNGVNGNSAKYDTSDNKLVNKLSTPRESGKNGKKQPTLATSKPPQRENSLSSTSSSSIPSTPDNERSFETDGIKITTNDTMRDKCLSLVYNALASGSDVDKSTILARATKIEQAVYDQFEGKSDKNYRDKLRSLILNLKDKSNPNLRKRVISGELPIDVFCTMSKEEMISEDRKARNNEIRQANLFKARGAGPTQAETDMFRCGKCNNRKCTYYQMQTRSADEPMTTFVTCTVCNNRWKFC</sequence>
<dbReference type="SUPFAM" id="SSF47676">
    <property type="entry name" value="Conserved domain common to transcription factors TFIIS, elongin A, CRSP70"/>
    <property type="match status" value="1"/>
</dbReference>
<feature type="compositionally biased region" description="Low complexity" evidence="9">
    <location>
        <begin position="136"/>
        <end position="149"/>
    </location>
</feature>
<feature type="domain" description="TFIIS N-terminal" evidence="11">
    <location>
        <begin position="1"/>
        <end position="81"/>
    </location>
</feature>
<feature type="compositionally biased region" description="Polar residues" evidence="9">
    <location>
        <begin position="124"/>
        <end position="135"/>
    </location>
</feature>
<dbReference type="Gene3D" id="1.10.472.30">
    <property type="entry name" value="Transcription elongation factor S-II, central domain"/>
    <property type="match status" value="1"/>
</dbReference>
<dbReference type="PROSITE" id="PS51321">
    <property type="entry name" value="TFIIS_CENTRAL"/>
    <property type="match status" value="1"/>
</dbReference>
<keyword evidence="8" id="KW-0238">DNA-binding</keyword>
<dbReference type="GO" id="GO:0031564">
    <property type="term" value="P:transcription antitermination"/>
    <property type="evidence" value="ECO:0007669"/>
    <property type="project" value="TreeGrafter"/>
</dbReference>
<dbReference type="FunFam" id="1.10.472.30:FF:000003">
    <property type="entry name" value="Transcription elongation factor S-II"/>
    <property type="match status" value="1"/>
</dbReference>
<dbReference type="InterPro" id="IPR003617">
    <property type="entry name" value="TFIIS/CRSP70_N_sub"/>
</dbReference>
<dbReference type="Pfam" id="PF08711">
    <property type="entry name" value="Med26"/>
    <property type="match status" value="1"/>
</dbReference>
<dbReference type="InterPro" id="IPR001222">
    <property type="entry name" value="Znf_TFIIS"/>
</dbReference>
<dbReference type="Proteomes" id="UP000789342">
    <property type="component" value="Unassembled WGS sequence"/>
</dbReference>
<reference evidence="13" key="1">
    <citation type="submission" date="2021-06" db="EMBL/GenBank/DDBJ databases">
        <authorList>
            <person name="Kallberg Y."/>
            <person name="Tangrot J."/>
            <person name="Rosling A."/>
        </authorList>
    </citation>
    <scope>NUCLEOTIDE SEQUENCE</scope>
    <source>
        <strain evidence="13">CL551</strain>
    </source>
</reference>
<feature type="region of interest" description="Disordered" evidence="9">
    <location>
        <begin position="78"/>
        <end position="161"/>
    </location>
</feature>
<keyword evidence="5 7" id="KW-0539">Nucleus</keyword>
<gene>
    <name evidence="13" type="ORF">AMORRO_LOCUS7050</name>
</gene>
<dbReference type="OrthoDB" id="44867at2759"/>
<dbReference type="GO" id="GO:0006362">
    <property type="term" value="P:transcription elongation by RNA polymerase I"/>
    <property type="evidence" value="ECO:0007669"/>
    <property type="project" value="TreeGrafter"/>
</dbReference>
<evidence type="ECO:0000256" key="7">
    <source>
        <dbReference type="PROSITE-ProRule" id="PRU00649"/>
    </source>
</evidence>
<dbReference type="GO" id="GO:0006368">
    <property type="term" value="P:transcription elongation by RNA polymerase II"/>
    <property type="evidence" value="ECO:0007669"/>
    <property type="project" value="InterPro"/>
</dbReference>
<dbReference type="EMBL" id="CAJVPV010005079">
    <property type="protein sequence ID" value="CAG8584290.1"/>
    <property type="molecule type" value="Genomic_DNA"/>
</dbReference>
<comment type="subcellular location">
    <subcellularLocation>
        <location evidence="1 7 8">Nucleus</location>
    </subcellularLocation>
</comment>
<evidence type="ECO:0000313" key="13">
    <source>
        <dbReference type="EMBL" id="CAG8584290.1"/>
    </source>
</evidence>